<dbReference type="HOGENOM" id="CLU_1944543_0_0_7"/>
<dbReference type="Proteomes" id="UP000003676">
    <property type="component" value="Unassembled WGS sequence"/>
</dbReference>
<dbReference type="Pfam" id="PF02924">
    <property type="entry name" value="HDPD"/>
    <property type="match status" value="1"/>
</dbReference>
<dbReference type="eggNOG" id="ENOG50300CR">
    <property type="taxonomic scope" value="Bacteria"/>
</dbReference>
<sequence length="132" mass="14375">MSKVTAHSYEFGLRFSELVIHEIDTRYSREKVMLAASCGDLGFGTVLTRDADGNYTALKEADGTLGDAKAVLIQTAPNADAPQEVTVLRGYAIINKNKLLFDSSVVKKDEAVQALHDLGFAIRAIEEVEDDV</sequence>
<dbReference type="EMBL" id="ABXU01000024">
    <property type="protein sequence ID" value="EEB34349.1"/>
    <property type="molecule type" value="Genomic_DNA"/>
</dbReference>
<dbReference type="AlphaFoldDB" id="B6WRP3"/>
<name>B6WRP3_9BACT</name>
<evidence type="ECO:0008006" key="3">
    <source>
        <dbReference type="Google" id="ProtNLM"/>
    </source>
</evidence>
<reference evidence="1 2" key="1">
    <citation type="submission" date="2008-10" db="EMBL/GenBank/DDBJ databases">
        <title>Draft genome sequence of Desulvovibrio piger (ATCC 29098).</title>
        <authorList>
            <person name="Sudarsanam P."/>
            <person name="Ley R."/>
            <person name="Guruge J."/>
            <person name="Turnbaugh P.J."/>
            <person name="Mahowald M."/>
            <person name="Liep D."/>
            <person name="Gordon J."/>
        </authorList>
    </citation>
    <scope>NUCLEOTIDE SEQUENCE [LARGE SCALE GENOMIC DNA]</scope>
    <source>
        <strain evidence="1 2">ATCC 29098</strain>
    </source>
</reference>
<evidence type="ECO:0000313" key="2">
    <source>
        <dbReference type="Proteomes" id="UP000003676"/>
    </source>
</evidence>
<evidence type="ECO:0000313" key="1">
    <source>
        <dbReference type="EMBL" id="EEB34349.1"/>
    </source>
</evidence>
<comment type="caution">
    <text evidence="1">The sequence shown here is derived from an EMBL/GenBank/DDBJ whole genome shotgun (WGS) entry which is preliminary data.</text>
</comment>
<reference evidence="1 2" key="2">
    <citation type="submission" date="2008-10" db="EMBL/GenBank/DDBJ databases">
        <authorList>
            <person name="Fulton L."/>
            <person name="Clifton S."/>
            <person name="Fulton B."/>
            <person name="Xu J."/>
            <person name="Minx P."/>
            <person name="Pepin K.H."/>
            <person name="Johnson M."/>
            <person name="Bhonagiri V."/>
            <person name="Nash W.E."/>
            <person name="Mardis E.R."/>
            <person name="Wilson R.K."/>
        </authorList>
    </citation>
    <scope>NUCLEOTIDE SEQUENCE [LARGE SCALE GENOMIC DNA]</scope>
    <source>
        <strain evidence="1 2">ATCC 29098</strain>
    </source>
</reference>
<dbReference type="RefSeq" id="WP_006004864.1">
    <property type="nucleotide sequence ID" value="NZ_DS996354.1"/>
</dbReference>
<dbReference type="InterPro" id="IPR004195">
    <property type="entry name" value="Head_decoration_D"/>
</dbReference>
<proteinExistence type="predicted"/>
<gene>
    <name evidence="1" type="ORF">DESPIG_00734</name>
</gene>
<organism evidence="1 2">
    <name type="scientific">Desulfovibrio piger ATCC 29098</name>
    <dbReference type="NCBI Taxonomy" id="411464"/>
    <lineage>
        <taxon>Bacteria</taxon>
        <taxon>Pseudomonadati</taxon>
        <taxon>Thermodesulfobacteriota</taxon>
        <taxon>Desulfovibrionia</taxon>
        <taxon>Desulfovibrionales</taxon>
        <taxon>Desulfovibrionaceae</taxon>
        <taxon>Desulfovibrio</taxon>
    </lineage>
</organism>
<accession>B6WRP3</accession>
<protein>
    <recommendedName>
        <fullName evidence="3">Bacteriophage lambda head decoration protein D</fullName>
    </recommendedName>
</protein>